<keyword evidence="2" id="KW-1185">Reference proteome</keyword>
<reference evidence="1" key="1">
    <citation type="submission" date="2013-11" db="EMBL/GenBank/DDBJ databases">
        <title>Genome sequence of the fusiform rust pathogen reveals effectors for host alternation and coevolution with pine.</title>
        <authorList>
            <consortium name="DOE Joint Genome Institute"/>
            <person name="Smith K."/>
            <person name="Pendleton A."/>
            <person name="Kubisiak T."/>
            <person name="Anderson C."/>
            <person name="Salamov A."/>
            <person name="Aerts A."/>
            <person name="Riley R."/>
            <person name="Clum A."/>
            <person name="Lindquist E."/>
            <person name="Ence D."/>
            <person name="Campbell M."/>
            <person name="Kronenberg Z."/>
            <person name="Feau N."/>
            <person name="Dhillon B."/>
            <person name="Hamelin R."/>
            <person name="Burleigh J."/>
            <person name="Smith J."/>
            <person name="Yandell M."/>
            <person name="Nelson C."/>
            <person name="Grigoriev I."/>
            <person name="Davis J."/>
        </authorList>
    </citation>
    <scope>NUCLEOTIDE SEQUENCE</scope>
    <source>
        <strain evidence="1">G11</strain>
    </source>
</reference>
<evidence type="ECO:0000313" key="2">
    <source>
        <dbReference type="Proteomes" id="UP000886653"/>
    </source>
</evidence>
<evidence type="ECO:0000313" key="1">
    <source>
        <dbReference type="EMBL" id="KAG0139367.1"/>
    </source>
</evidence>
<dbReference type="Proteomes" id="UP000886653">
    <property type="component" value="Unassembled WGS sequence"/>
</dbReference>
<dbReference type="AlphaFoldDB" id="A0A9P6N7U4"/>
<proteinExistence type="predicted"/>
<sequence length="53" mass="5757">MANLFPEGHANTSLEDLINKLLGTMNAASQLVLVGAFYDTNQIDSTRASDFQL</sequence>
<dbReference type="EMBL" id="MU167611">
    <property type="protein sequence ID" value="KAG0139367.1"/>
    <property type="molecule type" value="Genomic_DNA"/>
</dbReference>
<accession>A0A9P6N7U4</accession>
<organism evidence="1 2">
    <name type="scientific">Cronartium quercuum f. sp. fusiforme G11</name>
    <dbReference type="NCBI Taxonomy" id="708437"/>
    <lineage>
        <taxon>Eukaryota</taxon>
        <taxon>Fungi</taxon>
        <taxon>Dikarya</taxon>
        <taxon>Basidiomycota</taxon>
        <taxon>Pucciniomycotina</taxon>
        <taxon>Pucciniomycetes</taxon>
        <taxon>Pucciniales</taxon>
        <taxon>Coleosporiaceae</taxon>
        <taxon>Cronartium</taxon>
    </lineage>
</organism>
<protein>
    <submittedName>
        <fullName evidence="1">Uncharacterized protein</fullName>
    </submittedName>
</protein>
<name>A0A9P6N7U4_9BASI</name>
<gene>
    <name evidence="1" type="ORF">CROQUDRAFT_101651</name>
</gene>
<comment type="caution">
    <text evidence="1">The sequence shown here is derived from an EMBL/GenBank/DDBJ whole genome shotgun (WGS) entry which is preliminary data.</text>
</comment>